<reference evidence="8" key="1">
    <citation type="submission" date="2021-02" db="EMBL/GenBank/DDBJ databases">
        <authorList>
            <person name="Dougan E. K."/>
            <person name="Rhodes N."/>
            <person name="Thang M."/>
            <person name="Chan C."/>
        </authorList>
    </citation>
    <scope>NUCLEOTIDE SEQUENCE</scope>
</reference>
<dbReference type="GO" id="GO:0005743">
    <property type="term" value="C:mitochondrial inner membrane"/>
    <property type="evidence" value="ECO:0007669"/>
    <property type="project" value="UniProtKB-SubCell"/>
</dbReference>
<dbReference type="GO" id="GO:0006412">
    <property type="term" value="P:translation"/>
    <property type="evidence" value="ECO:0007669"/>
    <property type="project" value="UniProtKB-KW"/>
</dbReference>
<dbReference type="EC" id="3.6.5.n1" evidence="6"/>
<dbReference type="InterPro" id="IPR035654">
    <property type="entry name" value="LepA_IV"/>
</dbReference>
<dbReference type="InterPro" id="IPR000795">
    <property type="entry name" value="T_Tr_GTP-bd_dom"/>
</dbReference>
<dbReference type="Pfam" id="PF00679">
    <property type="entry name" value="EFG_C"/>
    <property type="match status" value="1"/>
</dbReference>
<keyword evidence="4 6" id="KW-0378">Hydrolase</keyword>
<dbReference type="Pfam" id="PF00009">
    <property type="entry name" value="GTP_EFTU"/>
    <property type="match status" value="1"/>
</dbReference>
<gene>
    <name evidence="8" type="ORF">PGLA1383_LOCUS50982</name>
</gene>
<dbReference type="PANTHER" id="PTHR43512">
    <property type="entry name" value="TRANSLATION FACTOR GUF1-RELATED"/>
    <property type="match status" value="1"/>
</dbReference>
<dbReference type="InterPro" id="IPR009000">
    <property type="entry name" value="Transl_B-barrel_sf"/>
</dbReference>
<comment type="similarity">
    <text evidence="1">Belongs to the TRAFAC class translation factor GTPase superfamily. Classic translation factor GTPase family. LepA subfamily.</text>
</comment>
<sequence>MGLAGFDVDDPGVPVDQAALFLLGDEESGSAPEPPSESSVRLSVWRRRSVFGFGISLAALGVCGGSRPLGLEGEAFRPQESEGFQSSQELLELPVPKVRITETMPFRITIDGKAFGGGEGRSIRGLAGLRYYDQAKKSGADAMRTWSLGWQLDNAILQANEQDIKVSAGIDLPRDAYMYDDVDFDIKPTLANGWKAGSGNRCSFDDPRWLEIWKNAEKDIRKYRSNPHILWWTVGNELESFVGWSAGNDCLWNRVEWFAKKIKAMDWAHPVGTVIAGFHPDKVKNIKKLCPSLDFIGVNAYGNDAHGLGPLLQSAGRPSWPRSSGSSFQLLEKGVAVSGLVLVGALATGKRRHAAGRVGSSRNSKTVLRVLLPGKSPSAKIRNFAIIAHIDHGKSTLADRLLEVTGTVKKEDMNAQVLDTMDIERERGITIKLMTARMNVKSSSGEDFVLNLIDTPGHVDFTYEVSRSLAACEGALLIVDATQGVEAQTIANVTLAMEADLTIIPVLNKVDLPTADCERVCGEIEDIIGIDCSEALRCSAKTGMGVPEIIQAIIEQIPPPPETPDALLRMLVFDSFYDNYRGVIAMFRVVDGTVTKGQRIRFFESGKEYPVEELGIMVGGLRKPVDSLGVGEVGYLCASIKQVADARVGDTIIAAGTQDKVERLPGYTTATPMVFCGLFPEDSSEFDSLKTAFDRLSLNDAAITYATENSSALGLGFRCGFLGMLHMEVTKERIEREYDVDLVVTAPSVEYRIMMKDGSIQPIQFAAELPTKNVLGIQEPYVFLELIVPEECIGSCMDLAIQRRGIYRTTKFLSKARVVLEYEMPMAEMIRDFFSELKSRSRGYASMDYRILDFRENELVLLEIDINQSSAAPLLRS</sequence>
<dbReference type="Pfam" id="PF22042">
    <property type="entry name" value="EF-G_D2"/>
    <property type="match status" value="1"/>
</dbReference>
<dbReference type="PROSITE" id="PS51722">
    <property type="entry name" value="G_TR_2"/>
    <property type="match status" value="1"/>
</dbReference>
<dbReference type="OrthoDB" id="1074at2759"/>
<dbReference type="GO" id="GO:0005525">
    <property type="term" value="F:GTP binding"/>
    <property type="evidence" value="ECO:0007669"/>
    <property type="project" value="UniProtKB-UniRule"/>
</dbReference>
<dbReference type="EMBL" id="CAJNNV010031279">
    <property type="protein sequence ID" value="CAE8635386.1"/>
    <property type="molecule type" value="Genomic_DNA"/>
</dbReference>
<evidence type="ECO:0000256" key="5">
    <source>
        <dbReference type="ARBA" id="ARBA00023134"/>
    </source>
</evidence>
<comment type="caution">
    <text evidence="8">The sequence shown here is derived from an EMBL/GenBank/DDBJ whole genome shotgun (WGS) entry which is preliminary data.</text>
</comment>
<dbReference type="Gene3D" id="3.20.20.80">
    <property type="entry name" value="Glycosidases"/>
    <property type="match status" value="1"/>
</dbReference>
<evidence type="ECO:0000259" key="7">
    <source>
        <dbReference type="PROSITE" id="PS51722"/>
    </source>
</evidence>
<dbReference type="SUPFAM" id="SSF54980">
    <property type="entry name" value="EF-G C-terminal domain-like"/>
    <property type="match status" value="2"/>
</dbReference>
<dbReference type="SUPFAM" id="SSF52540">
    <property type="entry name" value="P-loop containing nucleoside triphosphate hydrolases"/>
    <property type="match status" value="1"/>
</dbReference>
<name>A0A813HCP4_POLGL</name>
<dbReference type="FunFam" id="3.40.50.300:FF:000078">
    <property type="entry name" value="Elongation factor 4"/>
    <property type="match status" value="1"/>
</dbReference>
<keyword evidence="6" id="KW-0496">Mitochondrion</keyword>
<dbReference type="Proteomes" id="UP000654075">
    <property type="component" value="Unassembled WGS sequence"/>
</dbReference>
<keyword evidence="5 6" id="KW-0342">GTP-binding</keyword>
<keyword evidence="6" id="KW-0472">Membrane</keyword>
<dbReference type="FunFam" id="2.40.30.10:FF:000015">
    <property type="entry name" value="Translation factor GUF1, mitochondrial"/>
    <property type="match status" value="1"/>
</dbReference>
<dbReference type="InterPro" id="IPR017853">
    <property type="entry name" value="GH"/>
</dbReference>
<dbReference type="PANTHER" id="PTHR43512:SF4">
    <property type="entry name" value="TRANSLATION FACTOR GUF1 HOMOLOG, CHLOROPLASTIC"/>
    <property type="match status" value="1"/>
</dbReference>
<dbReference type="GO" id="GO:0005759">
    <property type="term" value="C:mitochondrial matrix"/>
    <property type="evidence" value="ECO:0007669"/>
    <property type="project" value="UniProtKB-UniRule"/>
</dbReference>
<evidence type="ECO:0000313" key="9">
    <source>
        <dbReference type="Proteomes" id="UP000654075"/>
    </source>
</evidence>
<keyword evidence="6" id="KW-0648">Protein biosynthesis</keyword>
<comment type="catalytic activity">
    <reaction evidence="6">
        <text>GTP + H2O = GDP + phosphate + H(+)</text>
        <dbReference type="Rhea" id="RHEA:19669"/>
        <dbReference type="ChEBI" id="CHEBI:15377"/>
        <dbReference type="ChEBI" id="CHEBI:15378"/>
        <dbReference type="ChEBI" id="CHEBI:37565"/>
        <dbReference type="ChEBI" id="CHEBI:43474"/>
        <dbReference type="ChEBI" id="CHEBI:58189"/>
        <dbReference type="EC" id="3.6.5.n1"/>
    </reaction>
</comment>
<dbReference type="AlphaFoldDB" id="A0A813HCP4"/>
<proteinExistence type="inferred from homology"/>
<protein>
    <recommendedName>
        <fullName evidence="6">Translation factor GUF1 homolog, mitochondrial</fullName>
        <ecNumber evidence="6">3.6.5.n1</ecNumber>
    </recommendedName>
    <alternativeName>
        <fullName evidence="6">Elongation factor 4 homolog</fullName>
        <shortName evidence="6">EF-4</shortName>
    </alternativeName>
    <alternativeName>
        <fullName evidence="6">GTPase GUF1 homolog</fullName>
    </alternativeName>
    <alternativeName>
        <fullName evidence="6">Ribosomal back-translocase</fullName>
    </alternativeName>
</protein>
<dbReference type="InterPro" id="IPR006297">
    <property type="entry name" value="EF-4"/>
</dbReference>
<dbReference type="CDD" id="cd03699">
    <property type="entry name" value="EF4_II"/>
    <property type="match status" value="1"/>
</dbReference>
<dbReference type="SUPFAM" id="SSF51445">
    <property type="entry name" value="(Trans)glycosidases"/>
    <property type="match status" value="1"/>
</dbReference>
<keyword evidence="9" id="KW-1185">Reference proteome</keyword>
<evidence type="ECO:0000256" key="3">
    <source>
        <dbReference type="ARBA" id="ARBA00022792"/>
    </source>
</evidence>
<dbReference type="NCBIfam" id="TIGR00231">
    <property type="entry name" value="small_GTP"/>
    <property type="match status" value="1"/>
</dbReference>
<dbReference type="NCBIfam" id="TIGR01393">
    <property type="entry name" value="lepA"/>
    <property type="match status" value="1"/>
</dbReference>
<feature type="binding site" evidence="6">
    <location>
        <begin position="454"/>
        <end position="458"/>
    </location>
    <ligand>
        <name>GTP</name>
        <dbReference type="ChEBI" id="CHEBI:37565"/>
    </ligand>
</feature>
<feature type="binding site" evidence="6">
    <location>
        <begin position="508"/>
        <end position="511"/>
    </location>
    <ligand>
        <name>GTP</name>
        <dbReference type="ChEBI" id="CHEBI:37565"/>
    </ligand>
</feature>
<dbReference type="Gene3D" id="2.40.30.10">
    <property type="entry name" value="Translation factors"/>
    <property type="match status" value="1"/>
</dbReference>
<evidence type="ECO:0000313" key="8">
    <source>
        <dbReference type="EMBL" id="CAE8635386.1"/>
    </source>
</evidence>
<evidence type="ECO:0000256" key="4">
    <source>
        <dbReference type="ARBA" id="ARBA00022801"/>
    </source>
</evidence>
<evidence type="ECO:0000256" key="1">
    <source>
        <dbReference type="ARBA" id="ARBA00005454"/>
    </source>
</evidence>
<evidence type="ECO:0000256" key="6">
    <source>
        <dbReference type="HAMAP-Rule" id="MF_03137"/>
    </source>
</evidence>
<dbReference type="Gene3D" id="3.30.70.870">
    <property type="entry name" value="Elongation Factor G (Translational Gtpase), domain 3"/>
    <property type="match status" value="1"/>
</dbReference>
<keyword evidence="2 6" id="KW-0547">Nucleotide-binding</keyword>
<dbReference type="CDD" id="cd03709">
    <property type="entry name" value="lepA_C"/>
    <property type="match status" value="1"/>
</dbReference>
<dbReference type="HAMAP" id="MF_00071">
    <property type="entry name" value="LepA"/>
    <property type="match status" value="1"/>
</dbReference>
<feature type="domain" description="Tr-type G" evidence="7">
    <location>
        <begin position="379"/>
        <end position="562"/>
    </location>
</feature>
<dbReference type="FunFam" id="3.30.70.870:FF:000004">
    <property type="entry name" value="Translation factor GUF1, mitochondrial"/>
    <property type="match status" value="1"/>
</dbReference>
<dbReference type="InterPro" id="IPR000640">
    <property type="entry name" value="EFG_V-like"/>
</dbReference>
<dbReference type="SUPFAM" id="SSF50447">
    <property type="entry name" value="Translation proteins"/>
    <property type="match status" value="1"/>
</dbReference>
<dbReference type="PRINTS" id="PR00315">
    <property type="entry name" value="ELONGATNFCT"/>
</dbReference>
<dbReference type="Gene3D" id="3.30.70.240">
    <property type="match status" value="1"/>
</dbReference>
<dbReference type="GO" id="GO:0003924">
    <property type="term" value="F:GTPase activity"/>
    <property type="evidence" value="ECO:0007669"/>
    <property type="project" value="UniProtKB-UniRule"/>
</dbReference>
<dbReference type="CDD" id="cd01890">
    <property type="entry name" value="LepA"/>
    <property type="match status" value="1"/>
</dbReference>
<evidence type="ECO:0000256" key="2">
    <source>
        <dbReference type="ARBA" id="ARBA00022741"/>
    </source>
</evidence>
<accession>A0A813HCP4</accession>
<dbReference type="Gene3D" id="3.40.50.300">
    <property type="entry name" value="P-loop containing nucleotide triphosphate hydrolases"/>
    <property type="match status" value="1"/>
</dbReference>
<dbReference type="InterPro" id="IPR053905">
    <property type="entry name" value="EF-G-like_DII"/>
</dbReference>
<keyword evidence="3 6" id="KW-0999">Mitochondrion inner membrane</keyword>
<dbReference type="InterPro" id="IPR027417">
    <property type="entry name" value="P-loop_NTPase"/>
</dbReference>
<dbReference type="CDD" id="cd16260">
    <property type="entry name" value="EF4_III"/>
    <property type="match status" value="1"/>
</dbReference>
<comment type="function">
    <text evidence="6">Promotes mitochondrial protein synthesis. May act as a fidelity factor of the translation reaction, by catalyzing a one-codon backward translocation of tRNAs on improperly translocated ribosomes. Binds to mitochondrial ribosomes in a GTP-dependent manner.</text>
</comment>
<dbReference type="InterPro" id="IPR035647">
    <property type="entry name" value="EFG_III/V"/>
</dbReference>
<dbReference type="GO" id="GO:0045727">
    <property type="term" value="P:positive regulation of translation"/>
    <property type="evidence" value="ECO:0007669"/>
    <property type="project" value="UniProtKB-UniRule"/>
</dbReference>
<dbReference type="InterPro" id="IPR005225">
    <property type="entry name" value="Small_GTP-bd"/>
</dbReference>
<feature type="binding site" evidence="6">
    <location>
        <begin position="388"/>
        <end position="395"/>
    </location>
    <ligand>
        <name>GTP</name>
        <dbReference type="ChEBI" id="CHEBI:37565"/>
    </ligand>
</feature>
<comment type="subcellular location">
    <subcellularLocation>
        <location evidence="6">Mitochondrion inner membrane</location>
        <topology evidence="6">Peripheral membrane protein</topology>
        <orientation evidence="6">Matrix side</orientation>
    </subcellularLocation>
</comment>
<comment type="similarity">
    <text evidence="6">Belongs to the GTP-binding elongation factor family. LepA subfamily.</text>
</comment>
<dbReference type="GO" id="GO:0043022">
    <property type="term" value="F:ribosome binding"/>
    <property type="evidence" value="ECO:0007669"/>
    <property type="project" value="UniProtKB-UniRule"/>
</dbReference>
<organism evidence="8 9">
    <name type="scientific">Polarella glacialis</name>
    <name type="common">Dinoflagellate</name>
    <dbReference type="NCBI Taxonomy" id="89957"/>
    <lineage>
        <taxon>Eukaryota</taxon>
        <taxon>Sar</taxon>
        <taxon>Alveolata</taxon>
        <taxon>Dinophyceae</taxon>
        <taxon>Suessiales</taxon>
        <taxon>Suessiaceae</taxon>
        <taxon>Polarella</taxon>
    </lineage>
</organism>